<sequence>MLQNDFNHGTSQNGGTNDAGNENEKLLSPSKSVHRRDNVVFRPVHRWTSSVHTLLRHLEKIGFGAAPRIVDSGFDSNNREMLGYVEGDFVHPGPWSDEALMEVGRLLRRLHRATADYRPSAEAEWQPWFLRELGGENGYVMSHGDVAPWNTVTRGGMPVALIDWEYAGPIDPMVELARVCWLFPQLHDDDVASMAGLPPLEVRARQVRLLADAYGASADQRRGLLDRIVAVIVHETAEEAIERHVVPDSHGPLWGFAWKARSAAWILRNRAVLESAWAGE</sequence>
<name>A0A5C4SZZ4_9BACL</name>
<keyword evidence="3" id="KW-0808">Transferase</keyword>
<comment type="caution">
    <text evidence="3">The sequence shown here is derived from an EMBL/GenBank/DDBJ whole genome shotgun (WGS) entry which is preliminary data.</text>
</comment>
<gene>
    <name evidence="3" type="ORF">FE784_31135</name>
</gene>
<feature type="compositionally biased region" description="Polar residues" evidence="1">
    <location>
        <begin position="1"/>
        <end position="20"/>
    </location>
</feature>
<feature type="region of interest" description="Disordered" evidence="1">
    <location>
        <begin position="1"/>
        <end position="31"/>
    </location>
</feature>
<evidence type="ECO:0000313" key="3">
    <source>
        <dbReference type="EMBL" id="TNJ62344.1"/>
    </source>
</evidence>
<dbReference type="OrthoDB" id="236897at2"/>
<evidence type="ECO:0000256" key="1">
    <source>
        <dbReference type="SAM" id="MobiDB-lite"/>
    </source>
</evidence>
<dbReference type="EMBL" id="VDCQ01000061">
    <property type="protein sequence ID" value="TNJ62344.1"/>
    <property type="molecule type" value="Genomic_DNA"/>
</dbReference>
<evidence type="ECO:0000259" key="2">
    <source>
        <dbReference type="Pfam" id="PF01636"/>
    </source>
</evidence>
<dbReference type="Gene3D" id="3.90.1200.10">
    <property type="match status" value="1"/>
</dbReference>
<reference evidence="3 4" key="1">
    <citation type="submission" date="2019-05" db="EMBL/GenBank/DDBJ databases">
        <title>We sequenced the genome of Paenibacillus hemerocallicola KCTC 33185 for further insight into its adaptation and study the phylogeny of Paenibacillus.</title>
        <authorList>
            <person name="Narsing Rao M.P."/>
        </authorList>
    </citation>
    <scope>NUCLEOTIDE SEQUENCE [LARGE SCALE GENOMIC DNA]</scope>
    <source>
        <strain evidence="3 4">KCTC 33185</strain>
    </source>
</reference>
<organism evidence="3 4">
    <name type="scientific">Paenibacillus hemerocallicola</name>
    <dbReference type="NCBI Taxonomy" id="1172614"/>
    <lineage>
        <taxon>Bacteria</taxon>
        <taxon>Bacillati</taxon>
        <taxon>Bacillota</taxon>
        <taxon>Bacilli</taxon>
        <taxon>Bacillales</taxon>
        <taxon>Paenibacillaceae</taxon>
        <taxon>Paenibacillus</taxon>
    </lineage>
</organism>
<dbReference type="InterPro" id="IPR002575">
    <property type="entry name" value="Aminoglycoside_PTrfase"/>
</dbReference>
<dbReference type="Proteomes" id="UP000307943">
    <property type="component" value="Unassembled WGS sequence"/>
</dbReference>
<dbReference type="GO" id="GO:0016740">
    <property type="term" value="F:transferase activity"/>
    <property type="evidence" value="ECO:0007669"/>
    <property type="project" value="UniProtKB-KW"/>
</dbReference>
<dbReference type="InterPro" id="IPR011009">
    <property type="entry name" value="Kinase-like_dom_sf"/>
</dbReference>
<keyword evidence="4" id="KW-1185">Reference proteome</keyword>
<protein>
    <submittedName>
        <fullName evidence="3">Aminoglycoside phosphotransferase family protein</fullName>
    </submittedName>
</protein>
<dbReference type="RefSeq" id="WP_139606173.1">
    <property type="nucleotide sequence ID" value="NZ_VDCQ01000061.1"/>
</dbReference>
<evidence type="ECO:0000313" key="4">
    <source>
        <dbReference type="Proteomes" id="UP000307943"/>
    </source>
</evidence>
<proteinExistence type="predicted"/>
<dbReference type="SUPFAM" id="SSF56112">
    <property type="entry name" value="Protein kinase-like (PK-like)"/>
    <property type="match status" value="1"/>
</dbReference>
<accession>A0A5C4SZZ4</accession>
<dbReference type="AlphaFoldDB" id="A0A5C4SZZ4"/>
<dbReference type="Pfam" id="PF01636">
    <property type="entry name" value="APH"/>
    <property type="match status" value="1"/>
</dbReference>
<feature type="domain" description="Aminoglycoside phosphotransferase" evidence="2">
    <location>
        <begin position="142"/>
        <end position="190"/>
    </location>
</feature>